<protein>
    <submittedName>
        <fullName evidence="1">Uncharacterized protein</fullName>
    </submittedName>
</protein>
<proteinExistence type="predicted"/>
<comment type="caution">
    <text evidence="1">The sequence shown here is derived from an EMBL/GenBank/DDBJ whole genome shotgun (WGS) entry which is preliminary data.</text>
</comment>
<organism evidence="1 2">
    <name type="scientific">Dryococelus australis</name>
    <dbReference type="NCBI Taxonomy" id="614101"/>
    <lineage>
        <taxon>Eukaryota</taxon>
        <taxon>Metazoa</taxon>
        <taxon>Ecdysozoa</taxon>
        <taxon>Arthropoda</taxon>
        <taxon>Hexapoda</taxon>
        <taxon>Insecta</taxon>
        <taxon>Pterygota</taxon>
        <taxon>Neoptera</taxon>
        <taxon>Polyneoptera</taxon>
        <taxon>Phasmatodea</taxon>
        <taxon>Verophasmatodea</taxon>
        <taxon>Anareolatae</taxon>
        <taxon>Phasmatidae</taxon>
        <taxon>Eurycanthinae</taxon>
        <taxon>Dryococelus</taxon>
    </lineage>
</organism>
<gene>
    <name evidence="1" type="ORF">PR048_001914</name>
</gene>
<reference evidence="1 2" key="1">
    <citation type="submission" date="2023-02" db="EMBL/GenBank/DDBJ databases">
        <title>LHISI_Scaffold_Assembly.</title>
        <authorList>
            <person name="Stuart O.P."/>
            <person name="Cleave R."/>
            <person name="Magrath M.J.L."/>
            <person name="Mikheyev A.S."/>
        </authorList>
    </citation>
    <scope>NUCLEOTIDE SEQUENCE [LARGE SCALE GENOMIC DNA]</scope>
    <source>
        <strain evidence="1">Daus_M_001</strain>
        <tissue evidence="1">Leg muscle</tissue>
    </source>
</reference>
<dbReference type="EMBL" id="JARBHB010000001">
    <property type="protein sequence ID" value="KAJ8896570.1"/>
    <property type="molecule type" value="Genomic_DNA"/>
</dbReference>
<evidence type="ECO:0000313" key="2">
    <source>
        <dbReference type="Proteomes" id="UP001159363"/>
    </source>
</evidence>
<name>A0ABQ9IIN9_9NEOP</name>
<keyword evidence="2" id="KW-1185">Reference proteome</keyword>
<evidence type="ECO:0000313" key="1">
    <source>
        <dbReference type="EMBL" id="KAJ8896570.1"/>
    </source>
</evidence>
<sequence>MSAEVGFIYMLRKESLLQDHEVPILDNSNVTDLRHAALLVQSVNLPPILSNMQPGRVLDFFIAITKILNLHFCEEKSCCRLYLLNVRLIIEDMKSDRGFFDSGACWLIPYWHKLDESVNLTKCDINIVLENIALHVCVHCTLFHIPNTTEELHVMAPEIKGRLEATSEYCAAFPSPSGFDSMPPEP</sequence>
<dbReference type="Proteomes" id="UP001159363">
    <property type="component" value="Chromosome 1"/>
</dbReference>
<accession>A0ABQ9IIN9</accession>